<proteinExistence type="predicted"/>
<accession>A0ABX7CWP9</accession>
<keyword evidence="2" id="KW-0378">Hydrolase</keyword>
<keyword evidence="2" id="KW-0540">Nuclease</keyword>
<reference evidence="2 3" key="1">
    <citation type="submission" date="2021-01" db="EMBL/GenBank/DDBJ databases">
        <title>FDA dAtabase for Regulatory Grade micrObial Sequences (FDA-ARGOS): Supporting development and validation of Infectious Disease Dx tests.</title>
        <authorList>
            <person name="Sproer C."/>
            <person name="Gronow S."/>
            <person name="Severitt S."/>
            <person name="Schroder I."/>
            <person name="Tallon L."/>
            <person name="Sadzewicz L."/>
            <person name="Zhao X."/>
            <person name="Boylan J."/>
            <person name="Ott S."/>
            <person name="Bowen H."/>
            <person name="Vavikolanu K."/>
            <person name="Mehta A."/>
            <person name="Aluvathingal J."/>
            <person name="Nadendla S."/>
            <person name="Lowell S."/>
            <person name="Myers T."/>
            <person name="Yan Y."/>
            <person name="Sichtig H."/>
        </authorList>
    </citation>
    <scope>NUCLEOTIDE SEQUENCE [LARGE SCALE GENOMIC DNA]</scope>
    <source>
        <strain evidence="2 3">FDAARGOS_1141</strain>
    </source>
</reference>
<dbReference type="InterPro" id="IPR002711">
    <property type="entry name" value="HNH"/>
</dbReference>
<dbReference type="EMBL" id="CP068224">
    <property type="protein sequence ID" value="QQT56113.1"/>
    <property type="molecule type" value="Genomic_DNA"/>
</dbReference>
<sequence length="263" mass="30575">MNYVVITENDVSQWKDNTGREYHFPKRYLKYLTKGTFIVYYKGRMKDSSFASKRMTRDPHYFGIAEIGEVKQDNDSKKNDYYAEIINFKPFSYPVLAKQNGHFIEKIPTSRLKNYWRDGVRPVDEEAFNSIIALSDLNNFNATNDSEQEISESYTSSEGKLKLVYSTKYERDIKLREKAIEIHGLNCMGCGFNFEKAYGEWGAGFIHVHHTKPLSNGEGEREVNPLIDMIVLCPNCHSMIHRRRNKTLSLDELLQLLKTKTIS</sequence>
<evidence type="ECO:0000313" key="3">
    <source>
        <dbReference type="Proteomes" id="UP000595498"/>
    </source>
</evidence>
<evidence type="ECO:0000259" key="1">
    <source>
        <dbReference type="Pfam" id="PF01844"/>
    </source>
</evidence>
<gene>
    <name evidence="2" type="ORF">I6I98_12965</name>
</gene>
<feature type="domain" description="HNH" evidence="1">
    <location>
        <begin position="187"/>
        <end position="243"/>
    </location>
</feature>
<dbReference type="Proteomes" id="UP000595498">
    <property type="component" value="Chromosome"/>
</dbReference>
<keyword evidence="2" id="KW-0255">Endonuclease</keyword>
<keyword evidence="3" id="KW-1185">Reference proteome</keyword>
<dbReference type="CDD" id="cd00085">
    <property type="entry name" value="HNHc"/>
    <property type="match status" value="1"/>
</dbReference>
<name>A0ABX7CWP9_SPHMU</name>
<evidence type="ECO:0000313" key="2">
    <source>
        <dbReference type="EMBL" id="QQT56113.1"/>
    </source>
</evidence>
<protein>
    <submittedName>
        <fullName evidence="2">HNH endonuclease</fullName>
    </submittedName>
</protein>
<dbReference type="Pfam" id="PF01844">
    <property type="entry name" value="HNH"/>
    <property type="match status" value="1"/>
</dbReference>
<organism evidence="2 3">
    <name type="scientific">Sphingobacterium multivorum</name>
    <dbReference type="NCBI Taxonomy" id="28454"/>
    <lineage>
        <taxon>Bacteria</taxon>
        <taxon>Pseudomonadati</taxon>
        <taxon>Bacteroidota</taxon>
        <taxon>Sphingobacteriia</taxon>
        <taxon>Sphingobacteriales</taxon>
        <taxon>Sphingobacteriaceae</taxon>
        <taxon>Sphingobacterium</taxon>
    </lineage>
</organism>
<dbReference type="InterPro" id="IPR003615">
    <property type="entry name" value="HNH_nuc"/>
</dbReference>
<dbReference type="GO" id="GO:0004519">
    <property type="term" value="F:endonuclease activity"/>
    <property type="evidence" value="ECO:0007669"/>
    <property type="project" value="UniProtKB-KW"/>
</dbReference>